<evidence type="ECO:0000313" key="3">
    <source>
        <dbReference type="Proteomes" id="UP001142175"/>
    </source>
</evidence>
<sequence length="85" mass="9784">MKKHLINSENNWFIFFTFELESSFELADSNTDDQDNLLPSDEDGQTSSDSLDQINENLVQQIVDPARTRAVDPARTRVDPARTRR</sequence>
<accession>A0A9X2P5T9</accession>
<evidence type="ECO:0000256" key="1">
    <source>
        <dbReference type="SAM" id="MobiDB-lite"/>
    </source>
</evidence>
<dbReference type="RefSeq" id="WP_258423248.1">
    <property type="nucleotide sequence ID" value="NZ_JANSUY010000005.1"/>
</dbReference>
<proteinExistence type="predicted"/>
<dbReference type="AlphaFoldDB" id="A0A9X2P5T9"/>
<dbReference type="Proteomes" id="UP001142175">
    <property type="component" value="Unassembled WGS sequence"/>
</dbReference>
<feature type="region of interest" description="Disordered" evidence="1">
    <location>
        <begin position="66"/>
        <end position="85"/>
    </location>
</feature>
<name>A0A9X2P5T9_9BACT</name>
<feature type="compositionally biased region" description="Acidic residues" evidence="1">
    <location>
        <begin position="30"/>
        <end position="44"/>
    </location>
</feature>
<feature type="region of interest" description="Disordered" evidence="1">
    <location>
        <begin position="29"/>
        <end position="53"/>
    </location>
</feature>
<reference evidence="2" key="1">
    <citation type="submission" date="2022-08" db="EMBL/GenBank/DDBJ databases">
        <authorList>
            <person name="Zhang D."/>
        </authorList>
    </citation>
    <scope>NUCLEOTIDE SEQUENCE</scope>
    <source>
        <strain evidence="2">XJ19-11</strain>
    </source>
</reference>
<evidence type="ECO:0000313" key="2">
    <source>
        <dbReference type="EMBL" id="MCR9015391.1"/>
    </source>
</evidence>
<organism evidence="2 3">
    <name type="scientific">Aquiflexum gelatinilyticum</name>
    <dbReference type="NCBI Taxonomy" id="2961943"/>
    <lineage>
        <taxon>Bacteria</taxon>
        <taxon>Pseudomonadati</taxon>
        <taxon>Bacteroidota</taxon>
        <taxon>Cytophagia</taxon>
        <taxon>Cytophagales</taxon>
        <taxon>Cyclobacteriaceae</taxon>
        <taxon>Aquiflexum</taxon>
    </lineage>
</organism>
<gene>
    <name evidence="2" type="ORF">NU887_10120</name>
</gene>
<protein>
    <submittedName>
        <fullName evidence="2">Uncharacterized protein</fullName>
    </submittedName>
</protein>
<keyword evidence="3" id="KW-1185">Reference proteome</keyword>
<comment type="caution">
    <text evidence="2">The sequence shown here is derived from an EMBL/GenBank/DDBJ whole genome shotgun (WGS) entry which is preliminary data.</text>
</comment>
<dbReference type="EMBL" id="JANSUY010000005">
    <property type="protein sequence ID" value="MCR9015391.1"/>
    <property type="molecule type" value="Genomic_DNA"/>
</dbReference>